<evidence type="ECO:0000313" key="2">
    <source>
        <dbReference type="EMBL" id="AIY66781.1"/>
    </source>
</evidence>
<dbReference type="SMART" id="SM00612">
    <property type="entry name" value="Kelch"/>
    <property type="match status" value="4"/>
</dbReference>
<dbReference type="InterPro" id="IPR011043">
    <property type="entry name" value="Gal_Oxase/kelch_b-propeller"/>
</dbReference>
<accession>A0A0A7EL31</accession>
<dbReference type="EMBL" id="CP009889">
    <property type="protein sequence ID" value="AIY66781.1"/>
    <property type="molecule type" value="Genomic_DNA"/>
</dbReference>
<evidence type="ECO:0000313" key="3">
    <source>
        <dbReference type="Proteomes" id="UP000030341"/>
    </source>
</evidence>
<dbReference type="InterPro" id="IPR015915">
    <property type="entry name" value="Kelch-typ_b-propeller"/>
</dbReference>
<proteinExistence type="predicted"/>
<organism evidence="2 3">
    <name type="scientific">Pseudoalteromonas piratica</name>
    <dbReference type="NCBI Taxonomy" id="1348114"/>
    <lineage>
        <taxon>Bacteria</taxon>
        <taxon>Pseudomonadati</taxon>
        <taxon>Pseudomonadota</taxon>
        <taxon>Gammaproteobacteria</taxon>
        <taxon>Alteromonadales</taxon>
        <taxon>Pseudoalteromonadaceae</taxon>
        <taxon>Pseudoalteromonas</taxon>
    </lineage>
</organism>
<dbReference type="Proteomes" id="UP000030341">
    <property type="component" value="Chromosome 2"/>
</dbReference>
<reference evidence="2 3" key="1">
    <citation type="submission" date="2014-11" db="EMBL/GenBank/DDBJ databases">
        <title>Complete Genome Sequence of Pseudoalteromonas sp. Strain OCN003 Isolated from Kaneohe Bay, Oahu, Hawaii.</title>
        <authorList>
            <person name="Beurmann S."/>
            <person name="Videau P."/>
            <person name="Ushijima B."/>
            <person name="Smith A.M."/>
            <person name="Aeby G.S."/>
            <person name="Callahan S.M."/>
            <person name="Belcaid M."/>
        </authorList>
    </citation>
    <scope>NUCLEOTIDE SEQUENCE [LARGE SCALE GENOMIC DNA]</scope>
    <source>
        <strain evidence="2 3">OCN003</strain>
    </source>
</reference>
<name>A0A0A7EL31_9GAMM</name>
<dbReference type="RefSeq" id="WP_040135287.1">
    <property type="nucleotide sequence ID" value="NZ_CP009889.1"/>
</dbReference>
<dbReference type="KEGG" id="pseo:OM33_16830"/>
<dbReference type="AlphaFoldDB" id="A0A0A7EL31"/>
<dbReference type="InterPro" id="IPR006652">
    <property type="entry name" value="Kelch_1"/>
</dbReference>
<dbReference type="eggNOG" id="COG3055">
    <property type="taxonomic scope" value="Bacteria"/>
</dbReference>
<protein>
    <recommendedName>
        <fullName evidence="4">Galactose oxidase</fullName>
    </recommendedName>
</protein>
<keyword evidence="3" id="KW-1185">Reference proteome</keyword>
<evidence type="ECO:0000256" key="1">
    <source>
        <dbReference type="SAM" id="SignalP"/>
    </source>
</evidence>
<dbReference type="STRING" id="1348114.OM33_16830"/>
<evidence type="ECO:0008006" key="4">
    <source>
        <dbReference type="Google" id="ProtNLM"/>
    </source>
</evidence>
<dbReference type="PANTHER" id="PTHR45632">
    <property type="entry name" value="LD33804P"/>
    <property type="match status" value="1"/>
</dbReference>
<feature type="chain" id="PRO_5002028398" description="Galactose oxidase" evidence="1">
    <location>
        <begin position="27"/>
        <end position="346"/>
    </location>
</feature>
<dbReference type="Pfam" id="PF24681">
    <property type="entry name" value="Kelch_KLHDC2_KLHL20_DRC7"/>
    <property type="match status" value="1"/>
</dbReference>
<keyword evidence="1" id="KW-0732">Signal</keyword>
<dbReference type="Gene3D" id="2.120.10.80">
    <property type="entry name" value="Kelch-type beta propeller"/>
    <property type="match status" value="2"/>
</dbReference>
<sequence>MGLFLNKIFSFGFVSLLLVNASQLMADDNKLNWHNEADLPIAMQEIYPVTFNQRIVVGGGFVPSDSPSFKNVAPTTAVFLLNPARQRWRQLPELPEARHHLGMVSNQHYLYGIGGFTGNKDSAWQIQNSVFRIDGNLQRWRNGPQLPIPLAESSYASIGKNVHVIGGRTVSNESGGNIDTNAHYILVNNAYWRKAKPASIVRNSAASVVIGNQIYVIGGRSYSPELQNLSYAEVYDVKTDSWTPIAPLPIAAAGLSATVHNGKIIVAGGEAFTMKSGKLIGSTFDSVWQYDPNLNQWQEIGKMPTARHGHGSVTLNEQVYIIGGAAKAGAQDTLSSVIKLQTQGKQ</sequence>
<feature type="signal peptide" evidence="1">
    <location>
        <begin position="1"/>
        <end position="26"/>
    </location>
</feature>
<dbReference type="HOGENOM" id="CLU_004253_10_0_6"/>
<dbReference type="SUPFAM" id="SSF50965">
    <property type="entry name" value="Galactose oxidase, central domain"/>
    <property type="match status" value="1"/>
</dbReference>
<gene>
    <name evidence="2" type="ORF">OM33_16830</name>
</gene>